<feature type="signal peptide" evidence="2">
    <location>
        <begin position="1"/>
        <end position="27"/>
    </location>
</feature>
<feature type="region of interest" description="Disordered" evidence="1">
    <location>
        <begin position="78"/>
        <end position="108"/>
    </location>
</feature>
<feature type="chain" id="PRO_5046204821" evidence="2">
    <location>
        <begin position="28"/>
        <end position="207"/>
    </location>
</feature>
<dbReference type="PROSITE" id="PS51257">
    <property type="entry name" value="PROKAR_LIPOPROTEIN"/>
    <property type="match status" value="1"/>
</dbReference>
<organism evidence="3 4">
    <name type="scientific">Amycolatopsis samaneae</name>
    <dbReference type="NCBI Taxonomy" id="664691"/>
    <lineage>
        <taxon>Bacteria</taxon>
        <taxon>Bacillati</taxon>
        <taxon>Actinomycetota</taxon>
        <taxon>Actinomycetes</taxon>
        <taxon>Pseudonocardiales</taxon>
        <taxon>Pseudonocardiaceae</taxon>
        <taxon>Amycolatopsis</taxon>
    </lineage>
</organism>
<feature type="region of interest" description="Disordered" evidence="1">
    <location>
        <begin position="29"/>
        <end position="66"/>
    </location>
</feature>
<accession>A0ABW5GLG0</accession>
<proteinExistence type="predicted"/>
<evidence type="ECO:0000313" key="3">
    <source>
        <dbReference type="EMBL" id="MFD2461599.1"/>
    </source>
</evidence>
<evidence type="ECO:0000256" key="1">
    <source>
        <dbReference type="SAM" id="MobiDB-lite"/>
    </source>
</evidence>
<dbReference type="Pfam" id="PF12079">
    <property type="entry name" value="DUF3558"/>
    <property type="match status" value="1"/>
</dbReference>
<evidence type="ECO:0000313" key="4">
    <source>
        <dbReference type="Proteomes" id="UP001597419"/>
    </source>
</evidence>
<keyword evidence="4" id="KW-1185">Reference proteome</keyword>
<comment type="caution">
    <text evidence="3">The sequence shown here is derived from an EMBL/GenBank/DDBJ whole genome shotgun (WGS) entry which is preliminary data.</text>
</comment>
<sequence length="207" mass="21185">MKHRATSVAFSCVVIAALAVGCTGKPAANPVGTPRSESPSAGLPRGGAPKVDSPMPVSALSSDPCQSALTPGQLEKILGTAPQGKPDSSPLGPACNWHNSDKGSHASVSYDTQTRTGLSGEYENTKPQAVVWRPLPPIQGFPAVAHVTPSGGEPDYFCQVSVGVADDLSFDASIILGPAKKGKVDPCQVTAQVADMVVTNLRQKAGS</sequence>
<name>A0ABW5GLG0_9PSEU</name>
<reference evidence="4" key="1">
    <citation type="journal article" date="2019" name="Int. J. Syst. Evol. Microbiol.">
        <title>The Global Catalogue of Microorganisms (GCM) 10K type strain sequencing project: providing services to taxonomists for standard genome sequencing and annotation.</title>
        <authorList>
            <consortium name="The Broad Institute Genomics Platform"/>
            <consortium name="The Broad Institute Genome Sequencing Center for Infectious Disease"/>
            <person name="Wu L."/>
            <person name="Ma J."/>
        </authorList>
    </citation>
    <scope>NUCLEOTIDE SEQUENCE [LARGE SCALE GENOMIC DNA]</scope>
    <source>
        <strain evidence="4">CGMCC 4.7643</strain>
    </source>
</reference>
<dbReference type="Proteomes" id="UP001597419">
    <property type="component" value="Unassembled WGS sequence"/>
</dbReference>
<dbReference type="RefSeq" id="WP_345390121.1">
    <property type="nucleotide sequence ID" value="NZ_BAABHG010000004.1"/>
</dbReference>
<evidence type="ECO:0000256" key="2">
    <source>
        <dbReference type="SAM" id="SignalP"/>
    </source>
</evidence>
<protein>
    <submittedName>
        <fullName evidence="3">DUF3558 domain-containing protein</fullName>
    </submittedName>
</protein>
<dbReference type="InterPro" id="IPR024520">
    <property type="entry name" value="DUF3558"/>
</dbReference>
<dbReference type="EMBL" id="JBHUKU010000014">
    <property type="protein sequence ID" value="MFD2461599.1"/>
    <property type="molecule type" value="Genomic_DNA"/>
</dbReference>
<gene>
    <name evidence="3" type="ORF">ACFSYJ_23540</name>
</gene>
<keyword evidence="2" id="KW-0732">Signal</keyword>